<dbReference type="PANTHER" id="PTHR36031">
    <property type="entry name" value="F21O3.15 PROTEIN"/>
    <property type="match status" value="1"/>
</dbReference>
<sequence length="243" mass="28969">MLSIARRVQSSHPCLQFIGLQFRSAHAAGSSSPPRRRRSKFSPSTMLKKVDDKSDWWVVDGEMHEIGENIPPRERFVIPRQNIPNKRRKQLREQFMRRTRLVLKESEHEPWCKRYMELYNEMRENWERLYWDEGYSKKLAQDHANYDSAEDDDEDFSPYRRSRPNADQMKEQGGGTGRNRQGDNWEKVSLIRDKFEYDRERRMREKAFAPMSAANNIGMDYSTPKYQASDTRRYISDSDSDID</sequence>
<dbReference type="EMBL" id="GEDG01015637">
    <property type="protein sequence ID" value="JAP23288.1"/>
    <property type="molecule type" value="Transcribed_RNA"/>
</dbReference>
<proteinExistence type="predicted"/>
<name>A0A0V0HT41_SOLCH</name>
<protein>
    <submittedName>
        <fullName evidence="2">Putative ovule protein</fullName>
    </submittedName>
</protein>
<feature type="region of interest" description="Disordered" evidence="1">
    <location>
        <begin position="144"/>
        <end position="185"/>
    </location>
</feature>
<dbReference type="PANTHER" id="PTHR36031:SF1">
    <property type="entry name" value="F21O3.15 PROTEIN"/>
    <property type="match status" value="1"/>
</dbReference>
<dbReference type="AlphaFoldDB" id="A0A0V0HT41"/>
<reference evidence="2" key="1">
    <citation type="submission" date="2015-12" db="EMBL/GenBank/DDBJ databases">
        <title>Gene expression during late stages of embryo sac development: a critical building block for successful pollen-pistil interactions.</title>
        <authorList>
            <person name="Liu Y."/>
            <person name="Joly V."/>
            <person name="Sabar M."/>
            <person name="Matton D.P."/>
        </authorList>
    </citation>
    <scope>NUCLEOTIDE SEQUENCE</scope>
</reference>
<feature type="region of interest" description="Disordered" evidence="1">
    <location>
        <begin position="215"/>
        <end position="243"/>
    </location>
</feature>
<evidence type="ECO:0000313" key="2">
    <source>
        <dbReference type="EMBL" id="JAP23288.1"/>
    </source>
</evidence>
<organism evidence="2">
    <name type="scientific">Solanum chacoense</name>
    <name type="common">Chaco potato</name>
    <dbReference type="NCBI Taxonomy" id="4108"/>
    <lineage>
        <taxon>Eukaryota</taxon>
        <taxon>Viridiplantae</taxon>
        <taxon>Streptophyta</taxon>
        <taxon>Embryophyta</taxon>
        <taxon>Tracheophyta</taxon>
        <taxon>Spermatophyta</taxon>
        <taxon>Magnoliopsida</taxon>
        <taxon>eudicotyledons</taxon>
        <taxon>Gunneridae</taxon>
        <taxon>Pentapetalae</taxon>
        <taxon>asterids</taxon>
        <taxon>lamiids</taxon>
        <taxon>Solanales</taxon>
        <taxon>Solanaceae</taxon>
        <taxon>Solanoideae</taxon>
        <taxon>Solaneae</taxon>
        <taxon>Solanum</taxon>
    </lineage>
</organism>
<evidence type="ECO:0000256" key="1">
    <source>
        <dbReference type="SAM" id="MobiDB-lite"/>
    </source>
</evidence>
<accession>A0A0V0HT41</accession>